<sequence>MHQFQFENHKPYYPQDFPWSYDGWQYNKLVGEANQIKASKLPKSQVSVQQSEKNYSVIFNANKCDWTNLRNMVLLMKYSKMDRKTIKKDSGQPDFAQYDGPERIINSVHDLLQTTKSVENDITDVNEQQSNFVNDGTIEDNARLYSDSSGTDIHCVGFVTTGAMNLNLGKYSGIGTIIAQKWLIEENGHKLYVRNPGKSKVYSVSFRVI</sequence>
<dbReference type="InterPro" id="IPR012590">
    <property type="entry name" value="POPLD_dom"/>
</dbReference>
<dbReference type="InterPro" id="IPR039182">
    <property type="entry name" value="Pop1"/>
</dbReference>
<dbReference type="Pfam" id="PF08170">
    <property type="entry name" value="POPLD"/>
    <property type="match status" value="1"/>
</dbReference>
<name>A0A8H6BW50_CANAX</name>
<dbReference type="GO" id="GO:0005655">
    <property type="term" value="C:nucleolar ribonuclease P complex"/>
    <property type="evidence" value="ECO:0007669"/>
    <property type="project" value="InterPro"/>
</dbReference>
<dbReference type="GO" id="GO:0001682">
    <property type="term" value="P:tRNA 5'-leader removal"/>
    <property type="evidence" value="ECO:0007669"/>
    <property type="project" value="InterPro"/>
</dbReference>
<feature type="domain" description="POPLD" evidence="1">
    <location>
        <begin position="1"/>
        <end position="66"/>
    </location>
</feature>
<organism evidence="2 3">
    <name type="scientific">Candida albicans</name>
    <name type="common">Yeast</name>
    <dbReference type="NCBI Taxonomy" id="5476"/>
    <lineage>
        <taxon>Eukaryota</taxon>
        <taxon>Fungi</taxon>
        <taxon>Dikarya</taxon>
        <taxon>Ascomycota</taxon>
        <taxon>Saccharomycotina</taxon>
        <taxon>Pichiomycetes</taxon>
        <taxon>Debaryomycetaceae</taxon>
        <taxon>Candida/Lodderomyces clade</taxon>
        <taxon>Candida</taxon>
    </lineage>
</organism>
<proteinExistence type="predicted"/>
<dbReference type="AlphaFoldDB" id="A0A8H6BW50"/>
<reference evidence="2 3" key="1">
    <citation type="submission" date="2020-03" db="EMBL/GenBank/DDBJ databases">
        <title>FDA dAtabase for Regulatory Grade micrObial Sequences (FDA-ARGOS): Supporting development and validation of Infectious Disease Dx tests.</title>
        <authorList>
            <person name="Campos J."/>
            <person name="Goldberg B."/>
            <person name="Tallon L."/>
            <person name="Sadzewicz L."/>
            <person name="Vavikolanu K."/>
            <person name="Mehta A."/>
            <person name="Aluvathingal J."/>
            <person name="Nadendla S."/>
            <person name="Nandy P."/>
            <person name="Geyer C."/>
            <person name="Yan Y."/>
            <person name="Sichtig H."/>
        </authorList>
    </citation>
    <scope>NUCLEOTIDE SEQUENCE [LARGE SCALE GENOMIC DNA]</scope>
    <source>
        <strain evidence="2 3">FDAARGOS_656</strain>
    </source>
</reference>
<comment type="caution">
    <text evidence="2">The sequence shown here is derived from an EMBL/GenBank/DDBJ whole genome shotgun (WGS) entry which is preliminary data.</text>
</comment>
<evidence type="ECO:0000259" key="1">
    <source>
        <dbReference type="Pfam" id="PF08170"/>
    </source>
</evidence>
<dbReference type="GO" id="GO:0000172">
    <property type="term" value="C:ribonuclease MRP complex"/>
    <property type="evidence" value="ECO:0007669"/>
    <property type="project" value="InterPro"/>
</dbReference>
<dbReference type="PANTHER" id="PTHR22731">
    <property type="entry name" value="RIBONUCLEASES P/MRP PROTEIN SUBUNIT POP1"/>
    <property type="match status" value="1"/>
</dbReference>
<evidence type="ECO:0000313" key="3">
    <source>
        <dbReference type="Proteomes" id="UP000536275"/>
    </source>
</evidence>
<gene>
    <name evidence="2" type="ORF">FOB64_004503</name>
</gene>
<dbReference type="Proteomes" id="UP000536275">
    <property type="component" value="Unassembled WGS sequence"/>
</dbReference>
<evidence type="ECO:0000313" key="2">
    <source>
        <dbReference type="EMBL" id="KAF6067071.1"/>
    </source>
</evidence>
<dbReference type="PANTHER" id="PTHR22731:SF3">
    <property type="entry name" value="RIBONUCLEASES P_MRP PROTEIN SUBUNIT POP1"/>
    <property type="match status" value="1"/>
</dbReference>
<dbReference type="EMBL" id="JABWAD010000055">
    <property type="protein sequence ID" value="KAF6067071.1"/>
    <property type="molecule type" value="Genomic_DNA"/>
</dbReference>
<protein>
    <submittedName>
        <fullName evidence="2">POPLD domain family protein</fullName>
    </submittedName>
</protein>
<accession>A0A8H6BW50</accession>